<proteinExistence type="predicted"/>
<dbReference type="SUPFAM" id="SSF53756">
    <property type="entry name" value="UDP-Glycosyltransferase/glycogen phosphorylase"/>
    <property type="match status" value="1"/>
</dbReference>
<dbReference type="Gene3D" id="3.40.50.2000">
    <property type="entry name" value="Glycogen Phosphorylase B"/>
    <property type="match status" value="1"/>
</dbReference>
<name>A0ABT6CV04_9MICC</name>
<dbReference type="Proteomes" id="UP001220456">
    <property type="component" value="Unassembled WGS sequence"/>
</dbReference>
<dbReference type="RefSeq" id="WP_277358367.1">
    <property type="nucleotide sequence ID" value="NZ_JAROKN010000017.1"/>
</dbReference>
<protein>
    <submittedName>
        <fullName evidence="1">Glycosyltransferase family 1 protein</fullName>
    </submittedName>
</protein>
<sequence>MQSPRLLILSFSPIRSDARVLKQVQLLKDRYRVTTCGYGSAPDGVEDHVEIPSALVAWHFHKRSLIAHAYERAYWSNPVIAHLRTTLTPGRYDAVLANDIETAGLASWIAPVKGFHLDLHEYSPRMKEEVLRWRCFLGPFMSWMVRRYGVLASSTTTVGARIAEEYGRKFRLEAAVVTNAAPFVDCAPSPVGDPIRLVHSGAAKQGRHLDVTLDAMAAIRSNATLALYLTQNEGAYFEGLRRRIEHMPNVTLHPPVAYEDLPATLNSYDVGVFLLPPVNFNHRWALPNKFFDFVQARLGIVMGPSPEAANLLKSEGLGVVAEDFTAASFASAIDSLNAVNVSSFKQAAHDSAERLAAAEQVKRWGSAIDALFSGSPT</sequence>
<reference evidence="1 2" key="1">
    <citation type="journal article" date="2023" name="Int. J. Syst. Evol. Microbiol.">
        <title>Arthrobacter vasquezii sp. nov., isolated from a soil sample from Union Glacier, Antarctica.</title>
        <authorList>
            <person name="Valenzuela-Ibaceta F."/>
            <person name="Carrasco V."/>
            <person name="Lagos-Moraga S."/>
            <person name="Dietz-Vargas C."/>
            <person name="Navarro C.A."/>
            <person name="Perez-Donoso J.M."/>
        </authorList>
    </citation>
    <scope>NUCLEOTIDE SEQUENCE [LARGE SCALE GENOMIC DNA]</scope>
    <source>
        <strain evidence="1 2">EH-1B-1</strain>
    </source>
</reference>
<keyword evidence="2" id="KW-1185">Reference proteome</keyword>
<accession>A0ABT6CV04</accession>
<evidence type="ECO:0000313" key="1">
    <source>
        <dbReference type="EMBL" id="MDF9277853.1"/>
    </source>
</evidence>
<evidence type="ECO:0000313" key="2">
    <source>
        <dbReference type="Proteomes" id="UP001220456"/>
    </source>
</evidence>
<comment type="caution">
    <text evidence="1">The sequence shown here is derived from an EMBL/GenBank/DDBJ whole genome shotgun (WGS) entry which is preliminary data.</text>
</comment>
<dbReference type="EMBL" id="JAROKN010000017">
    <property type="protein sequence ID" value="MDF9277853.1"/>
    <property type="molecule type" value="Genomic_DNA"/>
</dbReference>
<gene>
    <name evidence="1" type="ORF">P4U43_08625</name>
</gene>
<organism evidence="1 2">
    <name type="scientific">Arthrobacter vasquezii</name>
    <dbReference type="NCBI Taxonomy" id="2977629"/>
    <lineage>
        <taxon>Bacteria</taxon>
        <taxon>Bacillati</taxon>
        <taxon>Actinomycetota</taxon>
        <taxon>Actinomycetes</taxon>
        <taxon>Micrococcales</taxon>
        <taxon>Micrococcaceae</taxon>
        <taxon>Arthrobacter</taxon>
    </lineage>
</organism>